<keyword evidence="5" id="KW-0813">Transport</keyword>
<evidence type="ECO:0000256" key="7">
    <source>
        <dbReference type="ARBA" id="ARBA00022792"/>
    </source>
</evidence>
<gene>
    <name evidence="11" type="ORF">KQX54_007252</name>
</gene>
<evidence type="ECO:0000256" key="10">
    <source>
        <dbReference type="ARBA" id="ARBA00023136"/>
    </source>
</evidence>
<keyword evidence="12" id="KW-1185">Reference proteome</keyword>
<keyword evidence="9" id="KW-0496">Mitochondrion</keyword>
<dbReference type="PANTHER" id="PTHR12653">
    <property type="entry name" value="NADH-UBIQUINONE OXIDOREDUCTASE 13 KD-B SUBUNIT"/>
    <property type="match status" value="1"/>
</dbReference>
<evidence type="ECO:0000313" key="11">
    <source>
        <dbReference type="EMBL" id="KAH0539682.1"/>
    </source>
</evidence>
<proteinExistence type="inferred from homology"/>
<reference evidence="11 12" key="1">
    <citation type="journal article" date="2021" name="J. Hered.">
        <title>A chromosome-level genome assembly of the parasitoid wasp, Cotesia glomerata (Hymenoptera: Braconidae).</title>
        <authorList>
            <person name="Pinto B.J."/>
            <person name="Weis J.J."/>
            <person name="Gamble T."/>
            <person name="Ode P.J."/>
            <person name="Paul R."/>
            <person name="Zaspel J.M."/>
        </authorList>
    </citation>
    <scope>NUCLEOTIDE SEQUENCE [LARGE SCALE GENOMIC DNA]</scope>
    <source>
        <strain evidence="11">CgM1</strain>
    </source>
</reference>
<comment type="similarity">
    <text evidence="3">Belongs to the complex I NDUFA5 subunit family.</text>
</comment>
<dbReference type="GO" id="GO:0022904">
    <property type="term" value="P:respiratory electron transport chain"/>
    <property type="evidence" value="ECO:0007669"/>
    <property type="project" value="InterPro"/>
</dbReference>
<evidence type="ECO:0000256" key="8">
    <source>
        <dbReference type="ARBA" id="ARBA00022982"/>
    </source>
</evidence>
<dbReference type="Proteomes" id="UP000826195">
    <property type="component" value="Unassembled WGS sequence"/>
</dbReference>
<evidence type="ECO:0000256" key="3">
    <source>
        <dbReference type="ARBA" id="ARBA00010261"/>
    </source>
</evidence>
<protein>
    <recommendedName>
        <fullName evidence="13">NADH dehydrogenase [ubiquinone] 1 alpha subcomplex subunit 5</fullName>
    </recommendedName>
</protein>
<evidence type="ECO:0000256" key="5">
    <source>
        <dbReference type="ARBA" id="ARBA00022448"/>
    </source>
</evidence>
<dbReference type="PANTHER" id="PTHR12653:SF0">
    <property type="entry name" value="NADH DEHYDROGENASE [UBIQUINONE] 1 ALPHA SUBCOMPLEX SUBUNIT 5"/>
    <property type="match status" value="1"/>
</dbReference>
<name>A0AAV7HXQ9_COTGL</name>
<evidence type="ECO:0000256" key="9">
    <source>
        <dbReference type="ARBA" id="ARBA00023128"/>
    </source>
</evidence>
<keyword evidence="10" id="KW-0472">Membrane</keyword>
<comment type="caution">
    <text evidence="11">The sequence shown here is derived from an EMBL/GenBank/DDBJ whole genome shotgun (WGS) entry which is preliminary data.</text>
</comment>
<comment type="subcellular location">
    <subcellularLocation>
        <location evidence="2">Mitochondrion inner membrane</location>
        <topology evidence="2">Peripheral membrane protein</topology>
        <orientation evidence="2">Matrix side</orientation>
    </subcellularLocation>
</comment>
<dbReference type="GO" id="GO:0005743">
    <property type="term" value="C:mitochondrial inner membrane"/>
    <property type="evidence" value="ECO:0007669"/>
    <property type="project" value="UniProtKB-SubCell"/>
</dbReference>
<evidence type="ECO:0000313" key="12">
    <source>
        <dbReference type="Proteomes" id="UP000826195"/>
    </source>
</evidence>
<evidence type="ECO:0000256" key="6">
    <source>
        <dbReference type="ARBA" id="ARBA00022660"/>
    </source>
</evidence>
<dbReference type="AlphaFoldDB" id="A0AAV7HXQ9"/>
<evidence type="ECO:0008006" key="13">
    <source>
        <dbReference type="Google" id="ProtNLM"/>
    </source>
</evidence>
<organism evidence="11 12">
    <name type="scientific">Cotesia glomerata</name>
    <name type="common">Lepidopteran parasitic wasp</name>
    <name type="synonym">Apanteles glomeratus</name>
    <dbReference type="NCBI Taxonomy" id="32391"/>
    <lineage>
        <taxon>Eukaryota</taxon>
        <taxon>Metazoa</taxon>
        <taxon>Ecdysozoa</taxon>
        <taxon>Arthropoda</taxon>
        <taxon>Hexapoda</taxon>
        <taxon>Insecta</taxon>
        <taxon>Pterygota</taxon>
        <taxon>Neoptera</taxon>
        <taxon>Endopterygota</taxon>
        <taxon>Hymenoptera</taxon>
        <taxon>Apocrita</taxon>
        <taxon>Ichneumonoidea</taxon>
        <taxon>Braconidae</taxon>
        <taxon>Microgastrinae</taxon>
        <taxon>Cotesia</taxon>
    </lineage>
</organism>
<keyword evidence="6" id="KW-0679">Respiratory chain</keyword>
<comment type="subunit">
    <text evidence="4">Complex I is composed of 45 different subunits.</text>
</comment>
<keyword evidence="7" id="KW-0999">Mitochondrion inner membrane</keyword>
<dbReference type="Pfam" id="PF04716">
    <property type="entry name" value="ETC_C1_NDUFA5"/>
    <property type="match status" value="1"/>
</dbReference>
<evidence type="ECO:0000256" key="1">
    <source>
        <dbReference type="ARBA" id="ARBA00003195"/>
    </source>
</evidence>
<comment type="function">
    <text evidence="1">Accessory subunit of the mitochondrial membrane respiratory chain NADH dehydrogenase (Complex I), that is believed not to be involved in catalysis. Complex I functions in the transfer of electrons from NADH to the respiratory chain. The immediate electron acceptor for the enzyme is believed to be ubiquinone.</text>
</comment>
<sequence length="121" mass="13866">MAGNLKKTTFLKGLEVAKHPHHSLTNIYTRILRVLAKFPTTSAYRTSTEQIVKERAEIVKNTPDVETLEKKIGCGQVEELVVQAENELLLARKMAVWKPWEPLAEPIPKDQWTWPPHKLKS</sequence>
<evidence type="ECO:0000256" key="4">
    <source>
        <dbReference type="ARBA" id="ARBA00011533"/>
    </source>
</evidence>
<dbReference type="EMBL" id="JAHXZJ010002609">
    <property type="protein sequence ID" value="KAH0539682.1"/>
    <property type="molecule type" value="Genomic_DNA"/>
</dbReference>
<dbReference type="InterPro" id="IPR006806">
    <property type="entry name" value="NDUFA5"/>
</dbReference>
<evidence type="ECO:0000256" key="2">
    <source>
        <dbReference type="ARBA" id="ARBA00004443"/>
    </source>
</evidence>
<accession>A0AAV7HXQ9</accession>
<keyword evidence="8" id="KW-0249">Electron transport</keyword>